<dbReference type="GO" id="GO:0046872">
    <property type="term" value="F:metal ion binding"/>
    <property type="evidence" value="ECO:0007669"/>
    <property type="project" value="UniProtKB-KW"/>
</dbReference>
<dbReference type="InterPro" id="IPR006638">
    <property type="entry name" value="Elp3/MiaA/NifB-like_rSAM"/>
</dbReference>
<evidence type="ECO:0000313" key="19">
    <source>
        <dbReference type="EMBL" id="SHF68686.1"/>
    </source>
</evidence>
<dbReference type="SFLD" id="SFLDS00029">
    <property type="entry name" value="Radical_SAM"/>
    <property type="match status" value="1"/>
</dbReference>
<evidence type="ECO:0000256" key="11">
    <source>
        <dbReference type="ARBA" id="ARBA00023014"/>
    </source>
</evidence>
<evidence type="ECO:0000256" key="5">
    <source>
        <dbReference type="ARBA" id="ARBA00022490"/>
    </source>
</evidence>
<evidence type="ECO:0000256" key="12">
    <source>
        <dbReference type="ARBA" id="ARBA00031213"/>
    </source>
</evidence>
<gene>
    <name evidence="19" type="ORF">SAMN05444424_0335</name>
</gene>
<evidence type="ECO:0000313" key="20">
    <source>
        <dbReference type="Proteomes" id="UP000184089"/>
    </source>
</evidence>
<keyword evidence="10" id="KW-0408">Iron</keyword>
<evidence type="ECO:0000256" key="3">
    <source>
        <dbReference type="ARBA" id="ARBA00013273"/>
    </source>
</evidence>
<evidence type="ECO:0000256" key="1">
    <source>
        <dbReference type="ARBA" id="ARBA00001966"/>
    </source>
</evidence>
<feature type="domain" description="Radical SAM core" evidence="18">
    <location>
        <begin position="142"/>
        <end position="370"/>
    </location>
</feature>
<evidence type="ECO:0000256" key="4">
    <source>
        <dbReference type="ARBA" id="ARBA00022485"/>
    </source>
</evidence>
<dbReference type="InterPro" id="IPR013848">
    <property type="entry name" value="Methylthiotransferase_N"/>
</dbReference>
<feature type="domain" description="TRAM" evidence="16">
    <location>
        <begin position="373"/>
        <end position="433"/>
    </location>
</feature>
<dbReference type="Pfam" id="PF04055">
    <property type="entry name" value="Radical_SAM"/>
    <property type="match status" value="1"/>
</dbReference>
<keyword evidence="6" id="KW-0808">Transferase</keyword>
<evidence type="ECO:0000259" key="16">
    <source>
        <dbReference type="PROSITE" id="PS50926"/>
    </source>
</evidence>
<organism evidence="19 20">
    <name type="scientific">Bittarella massiliensis</name>
    <name type="common">ex Durand et al. 2017</name>
    <dbReference type="NCBI Taxonomy" id="1720313"/>
    <lineage>
        <taxon>Bacteria</taxon>
        <taxon>Bacillati</taxon>
        <taxon>Bacillota</taxon>
        <taxon>Clostridia</taxon>
        <taxon>Eubacteriales</taxon>
        <taxon>Oscillospiraceae</taxon>
        <taxon>Bittarella (ex Durand et al. 2017)</taxon>
    </lineage>
</organism>
<dbReference type="Pfam" id="PF00919">
    <property type="entry name" value="UPF0004"/>
    <property type="match status" value="1"/>
</dbReference>
<dbReference type="EMBL" id="FQVY01000001">
    <property type="protein sequence ID" value="SHF68686.1"/>
    <property type="molecule type" value="Genomic_DNA"/>
</dbReference>
<dbReference type="GO" id="GO:0051539">
    <property type="term" value="F:4 iron, 4 sulfur cluster binding"/>
    <property type="evidence" value="ECO:0007669"/>
    <property type="project" value="UniProtKB-KW"/>
</dbReference>
<dbReference type="PANTHER" id="PTHR11918:SF45">
    <property type="entry name" value="THREONYLCARBAMOYLADENOSINE TRNA METHYLTHIOTRANSFERASE"/>
    <property type="match status" value="1"/>
</dbReference>
<comment type="catalytic activity">
    <reaction evidence="13">
        <text>N(6)-L-threonylcarbamoyladenosine(37) in tRNA + (sulfur carrier)-SH + AH2 + 2 S-adenosyl-L-methionine = 2-methylsulfanyl-N(6)-L-threonylcarbamoyladenosine(37) in tRNA + (sulfur carrier)-H + 5'-deoxyadenosine + L-methionine + A + S-adenosyl-L-homocysteine + 2 H(+)</text>
        <dbReference type="Rhea" id="RHEA:37075"/>
        <dbReference type="Rhea" id="RHEA-COMP:10163"/>
        <dbReference type="Rhea" id="RHEA-COMP:11092"/>
        <dbReference type="Rhea" id="RHEA-COMP:14737"/>
        <dbReference type="Rhea" id="RHEA-COMP:14739"/>
        <dbReference type="ChEBI" id="CHEBI:13193"/>
        <dbReference type="ChEBI" id="CHEBI:15378"/>
        <dbReference type="ChEBI" id="CHEBI:17319"/>
        <dbReference type="ChEBI" id="CHEBI:17499"/>
        <dbReference type="ChEBI" id="CHEBI:29917"/>
        <dbReference type="ChEBI" id="CHEBI:57844"/>
        <dbReference type="ChEBI" id="CHEBI:57856"/>
        <dbReference type="ChEBI" id="CHEBI:59789"/>
        <dbReference type="ChEBI" id="CHEBI:64428"/>
        <dbReference type="ChEBI" id="CHEBI:74418"/>
        <dbReference type="ChEBI" id="CHEBI:74420"/>
        <dbReference type="EC" id="2.8.4.5"/>
    </reaction>
</comment>
<dbReference type="GO" id="GO:0035598">
    <property type="term" value="F:tRNA (N(6)-L-threonylcarbamoyladenosine(37)-C(2))-methylthiotransferase activity"/>
    <property type="evidence" value="ECO:0007669"/>
    <property type="project" value="UniProtKB-EC"/>
</dbReference>
<reference evidence="20" key="1">
    <citation type="submission" date="2016-11" db="EMBL/GenBank/DDBJ databases">
        <authorList>
            <person name="Jaros S."/>
            <person name="Januszkiewicz K."/>
            <person name="Wedrychowicz H."/>
        </authorList>
    </citation>
    <scope>NUCLEOTIDE SEQUENCE [LARGE SCALE GENOMIC DNA]</scope>
    <source>
        <strain evidence="20">DSM 4029</strain>
    </source>
</reference>
<protein>
    <recommendedName>
        <fullName evidence="15">Threonylcarbamoyladenosine tRNA methylthiotransferase MtaB</fullName>
        <ecNumber evidence="3">2.8.4.5</ecNumber>
    </recommendedName>
    <alternativeName>
        <fullName evidence="12">tRNA-t(6)A37 methylthiotransferase</fullName>
    </alternativeName>
</protein>
<dbReference type="NCBIfam" id="TIGR01579">
    <property type="entry name" value="MiaB-like-C"/>
    <property type="match status" value="1"/>
</dbReference>
<feature type="domain" description="MTTase N-terminal" evidence="17">
    <location>
        <begin position="5"/>
        <end position="117"/>
    </location>
</feature>
<comment type="caution">
    <text evidence="19">The sequence shown here is derived from an EMBL/GenBank/DDBJ whole genome shotgun (WGS) entry which is preliminary data.</text>
</comment>
<evidence type="ECO:0000256" key="10">
    <source>
        <dbReference type="ARBA" id="ARBA00023004"/>
    </source>
</evidence>
<dbReference type="InterPro" id="IPR007197">
    <property type="entry name" value="rSAM"/>
</dbReference>
<keyword evidence="7" id="KW-0949">S-adenosyl-L-methionine</keyword>
<evidence type="ECO:0000256" key="15">
    <source>
        <dbReference type="ARBA" id="ARBA00069898"/>
    </source>
</evidence>
<accession>A0AAQ1MB74</accession>
<dbReference type="NCBIfam" id="TIGR00089">
    <property type="entry name" value="MiaB/RimO family radical SAM methylthiotransferase"/>
    <property type="match status" value="1"/>
</dbReference>
<evidence type="ECO:0000256" key="7">
    <source>
        <dbReference type="ARBA" id="ARBA00022691"/>
    </source>
</evidence>
<evidence type="ECO:0000259" key="18">
    <source>
        <dbReference type="PROSITE" id="PS51918"/>
    </source>
</evidence>
<name>A0AAQ1MB74_9FIRM</name>
<dbReference type="FunFam" id="3.80.30.20:FF:000001">
    <property type="entry name" value="tRNA-2-methylthio-N(6)-dimethylallyladenosine synthase 2"/>
    <property type="match status" value="1"/>
</dbReference>
<dbReference type="SFLD" id="SFLDG01082">
    <property type="entry name" value="B12-binding_domain_containing"/>
    <property type="match status" value="1"/>
</dbReference>
<dbReference type="SMART" id="SM00729">
    <property type="entry name" value="Elp3"/>
    <property type="match status" value="1"/>
</dbReference>
<dbReference type="Gene3D" id="3.80.30.20">
    <property type="entry name" value="tm_1862 like domain"/>
    <property type="match status" value="1"/>
</dbReference>
<evidence type="ECO:0000256" key="2">
    <source>
        <dbReference type="ARBA" id="ARBA00002399"/>
    </source>
</evidence>
<dbReference type="Gene3D" id="3.40.50.12160">
    <property type="entry name" value="Methylthiotransferase, N-terminal domain"/>
    <property type="match status" value="1"/>
</dbReference>
<proteinExistence type="inferred from homology"/>
<dbReference type="InterPro" id="IPR005839">
    <property type="entry name" value="Methylthiotransferase"/>
</dbReference>
<dbReference type="InterPro" id="IPR038135">
    <property type="entry name" value="Methylthiotransferase_N_sf"/>
</dbReference>
<comment type="similarity">
    <text evidence="14">Belongs to the methylthiotransferase family. MtaB subfamily.</text>
</comment>
<dbReference type="PROSITE" id="PS51449">
    <property type="entry name" value="MTTASE_N"/>
    <property type="match status" value="1"/>
</dbReference>
<dbReference type="Proteomes" id="UP000184089">
    <property type="component" value="Unassembled WGS sequence"/>
</dbReference>
<dbReference type="AlphaFoldDB" id="A0AAQ1MB74"/>
<dbReference type="InterPro" id="IPR002792">
    <property type="entry name" value="TRAM_dom"/>
</dbReference>
<keyword evidence="9" id="KW-0479">Metal-binding</keyword>
<dbReference type="PANTHER" id="PTHR11918">
    <property type="entry name" value="RADICAL SAM PROTEINS"/>
    <property type="match status" value="1"/>
</dbReference>
<keyword evidence="5" id="KW-0963">Cytoplasm</keyword>
<keyword evidence="11" id="KW-0411">Iron-sulfur</keyword>
<keyword evidence="4" id="KW-0004">4Fe-4S</keyword>
<evidence type="ECO:0000259" key="17">
    <source>
        <dbReference type="PROSITE" id="PS51449"/>
    </source>
</evidence>
<evidence type="ECO:0000256" key="13">
    <source>
        <dbReference type="ARBA" id="ARBA00051661"/>
    </source>
</evidence>
<dbReference type="SUPFAM" id="SSF102114">
    <property type="entry name" value="Radical SAM enzymes"/>
    <property type="match status" value="1"/>
</dbReference>
<dbReference type="EC" id="2.8.4.5" evidence="3"/>
<evidence type="ECO:0000256" key="6">
    <source>
        <dbReference type="ARBA" id="ARBA00022679"/>
    </source>
</evidence>
<evidence type="ECO:0000256" key="9">
    <source>
        <dbReference type="ARBA" id="ARBA00022723"/>
    </source>
</evidence>
<comment type="function">
    <text evidence="2">Catalyzes the methylthiolation of N6-threonylcarbamoyladenosine (t(6)A), leading to the formation of 2-methylthio-N6-threonylcarbamoyladenosine (ms(2)t(6)A) at position 37 in tRNAs that read codons beginning with adenine.</text>
</comment>
<dbReference type="SFLD" id="SFLDG01061">
    <property type="entry name" value="methylthiotransferase"/>
    <property type="match status" value="1"/>
</dbReference>
<dbReference type="InterPro" id="IPR058240">
    <property type="entry name" value="rSAM_sf"/>
</dbReference>
<dbReference type="PROSITE" id="PS50926">
    <property type="entry name" value="TRAM"/>
    <property type="match status" value="1"/>
</dbReference>
<comment type="cofactor">
    <cofactor evidence="1">
        <name>[4Fe-4S] cluster</name>
        <dbReference type="ChEBI" id="CHEBI:49883"/>
    </cofactor>
</comment>
<dbReference type="PROSITE" id="PS01278">
    <property type="entry name" value="MTTASE_RADICAL"/>
    <property type="match status" value="1"/>
</dbReference>
<dbReference type="InterPro" id="IPR020612">
    <property type="entry name" value="Methylthiotransferase_CS"/>
</dbReference>
<dbReference type="PROSITE" id="PS51918">
    <property type="entry name" value="RADICAL_SAM"/>
    <property type="match status" value="1"/>
</dbReference>
<dbReference type="InterPro" id="IPR023404">
    <property type="entry name" value="rSAM_horseshoe"/>
</dbReference>
<keyword evidence="8" id="KW-0819">tRNA processing</keyword>
<dbReference type="InterPro" id="IPR006467">
    <property type="entry name" value="MiaB-like_bact"/>
</dbReference>
<dbReference type="FunFam" id="3.40.50.12160:FF:000004">
    <property type="entry name" value="Threonylcarbamoyladenosine tRNA methylthiotransferase MtaB"/>
    <property type="match status" value="1"/>
</dbReference>
<evidence type="ECO:0000256" key="8">
    <source>
        <dbReference type="ARBA" id="ARBA00022694"/>
    </source>
</evidence>
<evidence type="ECO:0000256" key="14">
    <source>
        <dbReference type="ARBA" id="ARBA00061574"/>
    </source>
</evidence>
<sequence length="433" mass="48577">MVEQMRVSFYTLGCKVNQYETQAIAAQFQKAGFELAGPEEKADVFVVNSCTVTATGDKKTRNRLARFRRENPDAVVVLTGCFPQAFPEKAKALPGIDVVTGAGNKNRLVELTLRAISEKSRIVEIAEHTPGEGFEEMQVQDFGEHTRAFVKIQDGCDHYCSYCIIPTARGRVRSKPLEAIRRELSVLAQNGYREVVLVGINLPCYGKDLGLRLIDAAECACSVEGIERVRLGSLEPELLTDEDMMRLAAQPKFCPQFHLSLQSGCDAILRQMNRHYTTEEYLEIVRFIRNHFENPSITTDIIVGFPGESEEHFLQSLAFVREVGFARVHCFPYSRREGTRAAALPGQLPARVKEERNRRLAAEAERCKAAFLKEQVGRTEEVLLERQRENGSFEGYTKNYTPVRIKGEGLATGQIVLCRLDCCSEEHCLGCAI</sequence>